<protein>
    <submittedName>
        <fullName evidence="1">O-methyltransferase</fullName>
    </submittedName>
</protein>
<dbReference type="Pfam" id="PF20553">
    <property type="entry name" value="Methyltransf_35"/>
    <property type="match status" value="1"/>
</dbReference>
<evidence type="ECO:0000313" key="2">
    <source>
        <dbReference type="Proteomes" id="UP001597337"/>
    </source>
</evidence>
<sequence length="316" mass="36575">MASFDSVNYSLRPSKSIERQIVFEGVRDLQMHLKLTELVYVGLGSVWFTDFIMAHRMLRIEEMISIEREEIGYKRAKFNSPYATVQVMHGSSSEILPVLCNDENWKSRPWLIWLDYDGDFDEEMKGDLQMLIERAPMNSLLVSTFNACPRSYGKNPEDRLGRLQELFRSVVPDNLPKRSVKEEERMQQTLADISLRYMQSVAEEASRPGGFVPAIRIPYQDGAPMVTVGGVLPEEGNRHEVEQITQSEDWLCRPDKPIVAPHLTMREAAVLQSQLPCTDRLTRDRIRQLGFDLEESQIETFQKYYRQYPTFAQILS</sequence>
<keyword evidence="2" id="KW-1185">Reference proteome</keyword>
<accession>A0ABW4YC84</accession>
<comment type="caution">
    <text evidence="1">The sequence shown here is derived from an EMBL/GenBank/DDBJ whole genome shotgun (WGS) entry which is preliminary data.</text>
</comment>
<dbReference type="RefSeq" id="WP_386027995.1">
    <property type="nucleotide sequence ID" value="NZ_JBHUHX010000047.1"/>
</dbReference>
<organism evidence="1 2">
    <name type="scientific">Thiorhodococcus fuscus</name>
    <dbReference type="NCBI Taxonomy" id="527200"/>
    <lineage>
        <taxon>Bacteria</taxon>
        <taxon>Pseudomonadati</taxon>
        <taxon>Pseudomonadota</taxon>
        <taxon>Gammaproteobacteria</taxon>
        <taxon>Chromatiales</taxon>
        <taxon>Chromatiaceae</taxon>
        <taxon>Thiorhodococcus</taxon>
    </lineage>
</organism>
<name>A0ABW4YC84_9GAMM</name>
<reference evidence="2" key="1">
    <citation type="journal article" date="2019" name="Int. J. Syst. Evol. Microbiol.">
        <title>The Global Catalogue of Microorganisms (GCM) 10K type strain sequencing project: providing services to taxonomists for standard genome sequencing and annotation.</title>
        <authorList>
            <consortium name="The Broad Institute Genomics Platform"/>
            <consortium name="The Broad Institute Genome Sequencing Center for Infectious Disease"/>
            <person name="Wu L."/>
            <person name="Ma J."/>
        </authorList>
    </citation>
    <scope>NUCLEOTIDE SEQUENCE [LARGE SCALE GENOMIC DNA]</scope>
    <source>
        <strain evidence="2">KACC 12597</strain>
    </source>
</reference>
<dbReference type="InterPro" id="IPR046788">
    <property type="entry name" value="Methyltransf_35"/>
</dbReference>
<dbReference type="Proteomes" id="UP001597337">
    <property type="component" value="Unassembled WGS sequence"/>
</dbReference>
<proteinExistence type="predicted"/>
<gene>
    <name evidence="1" type="ORF">ACFSJC_15505</name>
</gene>
<evidence type="ECO:0000313" key="1">
    <source>
        <dbReference type="EMBL" id="MFD2113255.1"/>
    </source>
</evidence>
<dbReference type="EMBL" id="JBHUHX010000047">
    <property type="protein sequence ID" value="MFD2113255.1"/>
    <property type="molecule type" value="Genomic_DNA"/>
</dbReference>